<dbReference type="PANTHER" id="PTHR33446">
    <property type="entry name" value="PROTEIN TONB-RELATED"/>
    <property type="match status" value="1"/>
</dbReference>
<dbReference type="CDD" id="cd07341">
    <property type="entry name" value="M56_BlaR1_MecR1_like"/>
    <property type="match status" value="1"/>
</dbReference>
<keyword evidence="3" id="KW-0813">Transport</keyword>
<dbReference type="InterPro" id="IPR051045">
    <property type="entry name" value="TonB-dependent_transducer"/>
</dbReference>
<reference evidence="12 13" key="1">
    <citation type="submission" date="2018-02" db="EMBL/GenBank/DDBJ databases">
        <title>Sphingobacterium KA21.</title>
        <authorList>
            <person name="Vasarhelyi B.M."/>
            <person name="Deshmukh S."/>
            <person name="Balint B."/>
            <person name="Kukolya J."/>
        </authorList>
    </citation>
    <scope>NUCLEOTIDE SEQUENCE [LARGE SCALE GENOMIC DNA]</scope>
    <source>
        <strain evidence="12 13">Ka21</strain>
    </source>
</reference>
<evidence type="ECO:0000256" key="3">
    <source>
        <dbReference type="ARBA" id="ARBA00022448"/>
    </source>
</evidence>
<feature type="transmembrane region" description="Helical" evidence="10">
    <location>
        <begin position="247"/>
        <end position="266"/>
    </location>
</feature>
<evidence type="ECO:0000313" key="13">
    <source>
        <dbReference type="Proteomes" id="UP000618319"/>
    </source>
</evidence>
<keyword evidence="8 10" id="KW-1133">Transmembrane helix</keyword>
<evidence type="ECO:0000256" key="9">
    <source>
        <dbReference type="ARBA" id="ARBA00023136"/>
    </source>
</evidence>
<evidence type="ECO:0000256" key="8">
    <source>
        <dbReference type="ARBA" id="ARBA00022989"/>
    </source>
</evidence>
<feature type="transmembrane region" description="Helical" evidence="10">
    <location>
        <begin position="6"/>
        <end position="22"/>
    </location>
</feature>
<comment type="caution">
    <text evidence="12">The sequence shown here is derived from an EMBL/GenBank/DDBJ whole genome shotgun (WGS) entry which is preliminary data.</text>
</comment>
<keyword evidence="13" id="KW-1185">Reference proteome</keyword>
<comment type="subcellular location">
    <subcellularLocation>
        <location evidence="1">Cell inner membrane</location>
        <topology evidence="1">Single-pass membrane protein</topology>
        <orientation evidence="1">Periplasmic side</orientation>
    </subcellularLocation>
</comment>
<evidence type="ECO:0000256" key="2">
    <source>
        <dbReference type="ARBA" id="ARBA00006555"/>
    </source>
</evidence>
<dbReference type="RefSeq" id="WP_196937873.1">
    <property type="nucleotide sequence ID" value="NZ_MU158689.1"/>
</dbReference>
<proteinExistence type="inferred from homology"/>
<dbReference type="NCBIfam" id="TIGR01352">
    <property type="entry name" value="tonB_Cterm"/>
    <property type="match status" value="1"/>
</dbReference>
<evidence type="ECO:0000256" key="5">
    <source>
        <dbReference type="ARBA" id="ARBA00022519"/>
    </source>
</evidence>
<keyword evidence="5" id="KW-0997">Cell inner membrane</keyword>
<evidence type="ECO:0000256" key="7">
    <source>
        <dbReference type="ARBA" id="ARBA00022927"/>
    </source>
</evidence>
<protein>
    <recommendedName>
        <fullName evidence="11">TonB C-terminal domain-containing protein</fullName>
    </recommendedName>
</protein>
<evidence type="ECO:0000256" key="6">
    <source>
        <dbReference type="ARBA" id="ARBA00022692"/>
    </source>
</evidence>
<dbReference type="Proteomes" id="UP000618319">
    <property type="component" value="Unassembled WGS sequence"/>
</dbReference>
<keyword evidence="7" id="KW-0653">Protein transport</keyword>
<keyword evidence="4" id="KW-1003">Cell membrane</keyword>
<comment type="similarity">
    <text evidence="2">Belongs to the TonB family.</text>
</comment>
<feature type="transmembrane region" description="Helical" evidence="10">
    <location>
        <begin position="34"/>
        <end position="51"/>
    </location>
</feature>
<dbReference type="InterPro" id="IPR037682">
    <property type="entry name" value="TonB_C"/>
</dbReference>
<gene>
    <name evidence="12" type="ORF">C4F40_05435</name>
</gene>
<organism evidence="12 13">
    <name type="scientific">Sphingobacterium pedocola</name>
    <dbReference type="NCBI Taxonomy" id="2082722"/>
    <lineage>
        <taxon>Bacteria</taxon>
        <taxon>Pseudomonadati</taxon>
        <taxon>Bacteroidota</taxon>
        <taxon>Sphingobacteriia</taxon>
        <taxon>Sphingobacteriales</taxon>
        <taxon>Sphingobacteriaceae</taxon>
        <taxon>Sphingobacterium</taxon>
    </lineage>
</organism>
<dbReference type="Pfam" id="PF03544">
    <property type="entry name" value="TonB_C"/>
    <property type="match status" value="3"/>
</dbReference>
<keyword evidence="6 10" id="KW-0812">Transmembrane</keyword>
<sequence length="678" mass="76536">MVYLILVNISLIVCYTLYSLFFKKLTFFQWNRYYLLGALIISLLIPIGLFVDMSSNSLLEQTLPTIDLHMMMDVDVMTFGAQASNYYLMDFLAPLYGLGVLAFGFSLLHRLYRLRSIMRSEQDWLSFSVFNKIFLGRHLMDNSTILSHEQVHVKQGHTYDIVLVELVRLFNWFNPVLYFYQKELKFQHECIADEFCSEDKVAYAELLVAHAMNVDQLHLTNEFSNHSFLKKRIMMLFKNKSKTQHKYLYLSVLPVILVVVGSTLIFNTSKARNIVADFENKVADVAIPLSSSVDDQPSEAPKEPIHLMEVPLGSQEGNRVLQQLALEVITQEDTVGKEIFTAVEVQPEPPGGMAAFRKWISENYQYPQAAIDAGVKGTVQVSFIVEADGALSNLKVGKDNMGHGTGEAAVEMLKKSEKWSPGVQNGRAVRVAYTLPIRLDLTPMGSAPEEVKPDILAEPELGRAKFMEWFAKEYRLPRAITSEDKDPYMYVRFVVNKEGKPDQFSSRADELEQSFFNEAVRIISKSKWKPALKDGQPIDSRTAVGVKFDRDGKIIKNHTRVEVMPEPKGGMAAFRKNISAWLVYPKEMISKKESGKVDVYFEIAKDGTPSNFKILEEPYPGVGKNLVEIIQKYGRWAPAILDGKGVVTQYSVSADLTFMLGGGVIEVKGLKGGNFIKS</sequence>
<name>A0ABR9T4B1_9SPHI</name>
<dbReference type="InterPro" id="IPR006260">
    <property type="entry name" value="TonB/TolA_C"/>
</dbReference>
<dbReference type="PROSITE" id="PS52015">
    <property type="entry name" value="TONB_CTD"/>
    <property type="match status" value="1"/>
</dbReference>
<evidence type="ECO:0000313" key="12">
    <source>
        <dbReference type="EMBL" id="MBE8720171.1"/>
    </source>
</evidence>
<evidence type="ECO:0000256" key="4">
    <source>
        <dbReference type="ARBA" id="ARBA00022475"/>
    </source>
</evidence>
<evidence type="ECO:0000259" key="11">
    <source>
        <dbReference type="PROSITE" id="PS52015"/>
    </source>
</evidence>
<dbReference type="EMBL" id="PSKQ01000017">
    <property type="protein sequence ID" value="MBE8720171.1"/>
    <property type="molecule type" value="Genomic_DNA"/>
</dbReference>
<dbReference type="Pfam" id="PF05569">
    <property type="entry name" value="Peptidase_M56"/>
    <property type="match status" value="1"/>
</dbReference>
<dbReference type="PANTHER" id="PTHR33446:SF2">
    <property type="entry name" value="PROTEIN TONB"/>
    <property type="match status" value="1"/>
</dbReference>
<feature type="domain" description="TonB C-terminal" evidence="11">
    <location>
        <begin position="351"/>
        <end position="448"/>
    </location>
</feature>
<evidence type="ECO:0000256" key="1">
    <source>
        <dbReference type="ARBA" id="ARBA00004383"/>
    </source>
</evidence>
<accession>A0ABR9T4B1</accession>
<feature type="transmembrane region" description="Helical" evidence="10">
    <location>
        <begin position="91"/>
        <end position="112"/>
    </location>
</feature>
<dbReference type="SUPFAM" id="SSF74653">
    <property type="entry name" value="TolA/TonB C-terminal domain"/>
    <property type="match status" value="3"/>
</dbReference>
<evidence type="ECO:0000256" key="10">
    <source>
        <dbReference type="SAM" id="Phobius"/>
    </source>
</evidence>
<dbReference type="Gene3D" id="3.30.1150.10">
    <property type="match status" value="3"/>
</dbReference>
<dbReference type="InterPro" id="IPR008756">
    <property type="entry name" value="Peptidase_M56"/>
</dbReference>
<keyword evidence="9 10" id="KW-0472">Membrane</keyword>